<keyword evidence="2" id="KW-0812">Transmembrane</keyword>
<evidence type="ECO:0000256" key="1">
    <source>
        <dbReference type="SAM" id="MobiDB-lite"/>
    </source>
</evidence>
<keyword evidence="2" id="KW-0472">Membrane</keyword>
<sequence>MDAKSPNNSHSEDSTPAEAPKDPRRWSGRRRILTGVGVAAVAVVAWFGYSAWQVQHNLTGARDNAQLAKDSLLGGDTEGAQRAASEARERAAGAQDNLHSAPWSALAAVPGLGAPFESAQQMSDVVVGLTRDVLTPAVDAGVALSPKDLIGEGGSVQLQPLRDAAPALHETSIAARNLATQAQGIRGARYLGLVDDARTELQNQTDDVAKLLENTSIGADVLPAMLGLDGPRSYFLAFQTNAEARATGGLVGGYSVIHASNGKLGIEKLGKNTEVSYDKRPLDLGADYKSMYGNYNPSVDIRNSNLSSHFPYAGQIWQSMWAQESGQRVDGAIATDPVALSYVLAAVGPVTLPDGEVVDADNVVELTESTAYTRFITDEANYTADNADRKEYLQTIAGKVVEKMTGKIESPQRLLDAVGRAAGERRIAVWSAHPEEQAILADTTLGYTVPQDPAPYAGVVINNNGGNKLDYYLDREIDYTAGDCTDDTRTSTVTVRLTNNTPDTDFPRIVAGTFKEKPLPYGTNLAMVSLLSTNGATLTKASIDGKQSFAIHGNELGHPVFTVPVTVPKGATVELRYELNEPTAPGEARVPVQPLVDDPKVTTHVPNCGGEVGPHPRSAPPEAGTTDPSRSIESSFRAPRTVRCRTRSEST</sequence>
<evidence type="ECO:0000256" key="2">
    <source>
        <dbReference type="SAM" id="Phobius"/>
    </source>
</evidence>
<name>A0A1H5HG23_RHOJO</name>
<dbReference type="Pfam" id="PF13196">
    <property type="entry name" value="DUF4012"/>
    <property type="match status" value="1"/>
</dbReference>
<feature type="region of interest" description="Disordered" evidence="1">
    <location>
        <begin position="604"/>
        <end position="651"/>
    </location>
</feature>
<reference evidence="4" key="1">
    <citation type="submission" date="2016-10" db="EMBL/GenBank/DDBJ databases">
        <authorList>
            <person name="Varghese N."/>
        </authorList>
    </citation>
    <scope>NUCLEOTIDE SEQUENCE [LARGE SCALE GENOMIC DNA]</scope>
    <source>
        <strain evidence="4">DSM 44719</strain>
    </source>
</reference>
<feature type="region of interest" description="Disordered" evidence="1">
    <location>
        <begin position="1"/>
        <end position="26"/>
    </location>
</feature>
<feature type="transmembrane region" description="Helical" evidence="2">
    <location>
        <begin position="32"/>
        <end position="52"/>
    </location>
</feature>
<gene>
    <name evidence="3" type="ORF">SAMN04490220_7198</name>
</gene>
<protein>
    <recommendedName>
        <fullName evidence="5">DUF4012 domain-containing protein</fullName>
    </recommendedName>
</protein>
<evidence type="ECO:0000313" key="4">
    <source>
        <dbReference type="Proteomes" id="UP000183407"/>
    </source>
</evidence>
<organism evidence="3 4">
    <name type="scientific">Rhodococcus jostii</name>
    <dbReference type="NCBI Taxonomy" id="132919"/>
    <lineage>
        <taxon>Bacteria</taxon>
        <taxon>Bacillati</taxon>
        <taxon>Actinomycetota</taxon>
        <taxon>Actinomycetes</taxon>
        <taxon>Mycobacteriales</taxon>
        <taxon>Nocardiaceae</taxon>
        <taxon>Rhodococcus</taxon>
    </lineage>
</organism>
<dbReference type="Proteomes" id="UP000183407">
    <property type="component" value="Unassembled WGS sequence"/>
</dbReference>
<evidence type="ECO:0000313" key="3">
    <source>
        <dbReference type="EMBL" id="SEE26986.1"/>
    </source>
</evidence>
<proteinExistence type="predicted"/>
<keyword evidence="2" id="KW-1133">Transmembrane helix</keyword>
<dbReference type="EMBL" id="FNTL01000004">
    <property type="protein sequence ID" value="SEE26986.1"/>
    <property type="molecule type" value="Genomic_DNA"/>
</dbReference>
<accession>A0A1H5HG23</accession>
<dbReference type="AlphaFoldDB" id="A0A1H5HG23"/>
<evidence type="ECO:0008006" key="5">
    <source>
        <dbReference type="Google" id="ProtNLM"/>
    </source>
</evidence>
<dbReference type="InterPro" id="IPR025101">
    <property type="entry name" value="DUF4012"/>
</dbReference>
<dbReference type="RefSeq" id="WP_240319934.1">
    <property type="nucleotide sequence ID" value="NZ_FNTL01000004.1"/>
</dbReference>